<dbReference type="InterPro" id="IPR036388">
    <property type="entry name" value="WH-like_DNA-bd_sf"/>
</dbReference>
<dbReference type="InterPro" id="IPR007627">
    <property type="entry name" value="RNA_pol_sigma70_r2"/>
</dbReference>
<keyword evidence="8" id="KW-1185">Reference proteome</keyword>
<evidence type="ECO:0000256" key="3">
    <source>
        <dbReference type="ARBA" id="ARBA00023082"/>
    </source>
</evidence>
<dbReference type="PANTHER" id="PTHR43133:SF62">
    <property type="entry name" value="RNA POLYMERASE SIGMA FACTOR SIGZ"/>
    <property type="match status" value="1"/>
</dbReference>
<evidence type="ECO:0000256" key="1">
    <source>
        <dbReference type="ARBA" id="ARBA00010641"/>
    </source>
</evidence>
<dbReference type="EMBL" id="VCDI01000009">
    <property type="protein sequence ID" value="TLU71031.1"/>
    <property type="molecule type" value="Genomic_DNA"/>
</dbReference>
<dbReference type="SUPFAM" id="SSF88659">
    <property type="entry name" value="Sigma3 and sigma4 domains of RNA polymerase sigma factors"/>
    <property type="match status" value="1"/>
</dbReference>
<evidence type="ECO:0000313" key="7">
    <source>
        <dbReference type="EMBL" id="TLU71031.1"/>
    </source>
</evidence>
<accession>A0A5R9J5Z2</accession>
<reference evidence="7 8" key="1">
    <citation type="submission" date="2019-05" db="EMBL/GenBank/DDBJ databases">
        <authorList>
            <person name="Pankratov T."/>
            <person name="Grouzdev D."/>
        </authorList>
    </citation>
    <scope>NUCLEOTIDE SEQUENCE [LARGE SCALE GENOMIC DNA]</scope>
    <source>
        <strain evidence="7 8">KEBCLARHB70R</strain>
    </source>
</reference>
<protein>
    <submittedName>
        <fullName evidence="7">Sigma-70 family RNA polymerase sigma factor</fullName>
    </submittedName>
</protein>
<keyword evidence="3" id="KW-0731">Sigma factor</keyword>
<dbReference type="InterPro" id="IPR039425">
    <property type="entry name" value="RNA_pol_sigma-70-like"/>
</dbReference>
<dbReference type="Gene3D" id="1.10.10.10">
    <property type="entry name" value="Winged helix-like DNA-binding domain superfamily/Winged helix DNA-binding domain"/>
    <property type="match status" value="1"/>
</dbReference>
<name>A0A5R9J5Z2_9PROT</name>
<dbReference type="Pfam" id="PF04542">
    <property type="entry name" value="Sigma70_r2"/>
    <property type="match status" value="1"/>
</dbReference>
<comment type="caution">
    <text evidence="7">The sequence shown here is derived from an EMBL/GenBank/DDBJ whole genome shotgun (WGS) entry which is preliminary data.</text>
</comment>
<dbReference type="NCBIfam" id="TIGR02937">
    <property type="entry name" value="sigma70-ECF"/>
    <property type="match status" value="1"/>
</dbReference>
<proteinExistence type="inferred from homology"/>
<dbReference type="SUPFAM" id="SSF88946">
    <property type="entry name" value="Sigma2 domain of RNA polymerase sigma factors"/>
    <property type="match status" value="1"/>
</dbReference>
<dbReference type="GO" id="GO:0006352">
    <property type="term" value="P:DNA-templated transcription initiation"/>
    <property type="evidence" value="ECO:0007669"/>
    <property type="project" value="InterPro"/>
</dbReference>
<evidence type="ECO:0000259" key="5">
    <source>
        <dbReference type="Pfam" id="PF04542"/>
    </source>
</evidence>
<sequence length="185" mass="20618">MATATREDAGGNLAELLARCAAGDRAAFRSVYDLQSARLYGIALRLTRQPALAADAVHDAFLQVWQRSSRFDPARGQPEAWLAGLLRYRAIDLLRKRGREDYGFEPAEEVDREPGPLDQLASSEQAEALRRCLEELDENQRRVVLLAFVDGLSHSELATSLKSPLGTVKSWVRRALIGLRRCLES</sequence>
<evidence type="ECO:0000259" key="6">
    <source>
        <dbReference type="Pfam" id="PF08281"/>
    </source>
</evidence>
<dbReference type="RefSeq" id="WP_138327701.1">
    <property type="nucleotide sequence ID" value="NZ_VCDI01000009.1"/>
</dbReference>
<dbReference type="InterPro" id="IPR013325">
    <property type="entry name" value="RNA_pol_sigma_r2"/>
</dbReference>
<evidence type="ECO:0000256" key="2">
    <source>
        <dbReference type="ARBA" id="ARBA00023015"/>
    </source>
</evidence>
<dbReference type="AlphaFoldDB" id="A0A5R9J5Z2"/>
<dbReference type="InterPro" id="IPR013324">
    <property type="entry name" value="RNA_pol_sigma_r3/r4-like"/>
</dbReference>
<dbReference type="InterPro" id="IPR014284">
    <property type="entry name" value="RNA_pol_sigma-70_dom"/>
</dbReference>
<dbReference type="InterPro" id="IPR013249">
    <property type="entry name" value="RNA_pol_sigma70_r4_t2"/>
</dbReference>
<dbReference type="Gene3D" id="1.10.1740.10">
    <property type="match status" value="1"/>
</dbReference>
<feature type="domain" description="RNA polymerase sigma-70 region 2" evidence="5">
    <location>
        <begin position="37"/>
        <end position="99"/>
    </location>
</feature>
<organism evidence="7 8">
    <name type="scientific">Lichenicoccus roseus</name>
    <dbReference type="NCBI Taxonomy" id="2683649"/>
    <lineage>
        <taxon>Bacteria</taxon>
        <taxon>Pseudomonadati</taxon>
        <taxon>Pseudomonadota</taxon>
        <taxon>Alphaproteobacteria</taxon>
        <taxon>Acetobacterales</taxon>
        <taxon>Acetobacteraceae</taxon>
        <taxon>Lichenicoccus</taxon>
    </lineage>
</organism>
<dbReference type="CDD" id="cd06171">
    <property type="entry name" value="Sigma70_r4"/>
    <property type="match status" value="1"/>
</dbReference>
<dbReference type="Proteomes" id="UP000305654">
    <property type="component" value="Unassembled WGS sequence"/>
</dbReference>
<gene>
    <name evidence="7" type="ORF">FE263_19470</name>
</gene>
<keyword evidence="2" id="KW-0805">Transcription regulation</keyword>
<comment type="similarity">
    <text evidence="1">Belongs to the sigma-70 factor family. ECF subfamily.</text>
</comment>
<keyword evidence="4" id="KW-0804">Transcription</keyword>
<evidence type="ECO:0000313" key="8">
    <source>
        <dbReference type="Proteomes" id="UP000305654"/>
    </source>
</evidence>
<evidence type="ECO:0000256" key="4">
    <source>
        <dbReference type="ARBA" id="ARBA00023163"/>
    </source>
</evidence>
<feature type="domain" description="RNA polymerase sigma factor 70 region 4 type 2" evidence="6">
    <location>
        <begin position="127"/>
        <end position="176"/>
    </location>
</feature>
<dbReference type="Pfam" id="PF08281">
    <property type="entry name" value="Sigma70_r4_2"/>
    <property type="match status" value="1"/>
</dbReference>
<dbReference type="PANTHER" id="PTHR43133">
    <property type="entry name" value="RNA POLYMERASE ECF-TYPE SIGMA FACTO"/>
    <property type="match status" value="1"/>
</dbReference>
<dbReference type="GO" id="GO:0003677">
    <property type="term" value="F:DNA binding"/>
    <property type="evidence" value="ECO:0007669"/>
    <property type="project" value="InterPro"/>
</dbReference>
<dbReference type="GO" id="GO:0016987">
    <property type="term" value="F:sigma factor activity"/>
    <property type="evidence" value="ECO:0007669"/>
    <property type="project" value="UniProtKB-KW"/>
</dbReference>
<dbReference type="OrthoDB" id="9784272at2"/>